<dbReference type="EMBL" id="QKKF02013469">
    <property type="protein sequence ID" value="RZF42997.1"/>
    <property type="molecule type" value="Genomic_DNA"/>
</dbReference>
<dbReference type="Proteomes" id="UP000291343">
    <property type="component" value="Unassembled WGS sequence"/>
</dbReference>
<organism evidence="7 8">
    <name type="scientific">Laodelphax striatellus</name>
    <name type="common">Small brown planthopper</name>
    <name type="synonym">Delphax striatella</name>
    <dbReference type="NCBI Taxonomy" id="195883"/>
    <lineage>
        <taxon>Eukaryota</taxon>
        <taxon>Metazoa</taxon>
        <taxon>Ecdysozoa</taxon>
        <taxon>Arthropoda</taxon>
        <taxon>Hexapoda</taxon>
        <taxon>Insecta</taxon>
        <taxon>Pterygota</taxon>
        <taxon>Neoptera</taxon>
        <taxon>Paraneoptera</taxon>
        <taxon>Hemiptera</taxon>
        <taxon>Auchenorrhyncha</taxon>
        <taxon>Fulgoroidea</taxon>
        <taxon>Delphacidae</taxon>
        <taxon>Criomorphinae</taxon>
        <taxon>Laodelphax</taxon>
    </lineage>
</organism>
<evidence type="ECO:0000256" key="1">
    <source>
        <dbReference type="ARBA" id="ARBA00004141"/>
    </source>
</evidence>
<dbReference type="InterPro" id="IPR036259">
    <property type="entry name" value="MFS_trans_sf"/>
</dbReference>
<evidence type="ECO:0000313" key="7">
    <source>
        <dbReference type="EMBL" id="RZF42997.1"/>
    </source>
</evidence>
<dbReference type="GO" id="GO:0022857">
    <property type="term" value="F:transmembrane transporter activity"/>
    <property type="evidence" value="ECO:0007669"/>
    <property type="project" value="InterPro"/>
</dbReference>
<name>A0A482XBD3_LAOST</name>
<keyword evidence="4 5" id="KW-0472">Membrane</keyword>
<comment type="subcellular location">
    <subcellularLocation>
        <location evidence="1">Membrane</location>
        <topology evidence="1">Multi-pass membrane protein</topology>
    </subcellularLocation>
</comment>
<dbReference type="Gene3D" id="1.20.1250.20">
    <property type="entry name" value="MFS general substrate transporter like domains"/>
    <property type="match status" value="1"/>
</dbReference>
<evidence type="ECO:0000259" key="6">
    <source>
        <dbReference type="PROSITE" id="PS50850"/>
    </source>
</evidence>
<dbReference type="PROSITE" id="PS50850">
    <property type="entry name" value="MFS"/>
    <property type="match status" value="1"/>
</dbReference>
<dbReference type="PANTHER" id="PTHR48021:SF46">
    <property type="entry name" value="MAJOR FACILITATOR SUPERFAMILY (MFS) PROFILE DOMAIN-CONTAINING PROTEIN"/>
    <property type="match status" value="1"/>
</dbReference>
<evidence type="ECO:0000256" key="2">
    <source>
        <dbReference type="ARBA" id="ARBA00022692"/>
    </source>
</evidence>
<dbReference type="GO" id="GO:0016020">
    <property type="term" value="C:membrane"/>
    <property type="evidence" value="ECO:0007669"/>
    <property type="project" value="UniProtKB-SubCell"/>
</dbReference>
<dbReference type="InterPro" id="IPR050549">
    <property type="entry name" value="MFS_Trehalose_Transporter"/>
</dbReference>
<dbReference type="InterPro" id="IPR020846">
    <property type="entry name" value="MFS_dom"/>
</dbReference>
<dbReference type="AlphaFoldDB" id="A0A482XBD3"/>
<dbReference type="SUPFAM" id="SSF103473">
    <property type="entry name" value="MFS general substrate transporter"/>
    <property type="match status" value="1"/>
</dbReference>
<reference evidence="7 8" key="1">
    <citation type="journal article" date="2017" name="Gigascience">
        <title>Genome sequence of the small brown planthopper, Laodelphax striatellus.</title>
        <authorList>
            <person name="Zhu J."/>
            <person name="Jiang F."/>
            <person name="Wang X."/>
            <person name="Yang P."/>
            <person name="Bao Y."/>
            <person name="Zhao W."/>
            <person name="Wang W."/>
            <person name="Lu H."/>
            <person name="Wang Q."/>
            <person name="Cui N."/>
            <person name="Li J."/>
            <person name="Chen X."/>
            <person name="Luo L."/>
            <person name="Yu J."/>
            <person name="Kang L."/>
            <person name="Cui F."/>
        </authorList>
    </citation>
    <scope>NUCLEOTIDE SEQUENCE [LARGE SCALE GENOMIC DNA]</scope>
    <source>
        <strain evidence="7">Lst14</strain>
    </source>
</reference>
<protein>
    <recommendedName>
        <fullName evidence="6">Major facilitator superfamily (MFS) profile domain-containing protein</fullName>
    </recommendedName>
</protein>
<feature type="transmembrane region" description="Helical" evidence="5">
    <location>
        <begin position="46"/>
        <end position="67"/>
    </location>
</feature>
<gene>
    <name evidence="7" type="ORF">LSTR_LSTR015549</name>
</gene>
<dbReference type="PANTHER" id="PTHR48021">
    <property type="match status" value="1"/>
</dbReference>
<keyword evidence="8" id="KW-1185">Reference proteome</keyword>
<comment type="caution">
    <text evidence="7">The sequence shown here is derived from an EMBL/GenBank/DDBJ whole genome shotgun (WGS) entry which is preliminary data.</text>
</comment>
<proteinExistence type="predicted"/>
<accession>A0A482XBD3</accession>
<dbReference type="InterPro" id="IPR005828">
    <property type="entry name" value="MFS_sugar_transport-like"/>
</dbReference>
<evidence type="ECO:0000256" key="3">
    <source>
        <dbReference type="ARBA" id="ARBA00022989"/>
    </source>
</evidence>
<evidence type="ECO:0000313" key="8">
    <source>
        <dbReference type="Proteomes" id="UP000291343"/>
    </source>
</evidence>
<dbReference type="InParanoid" id="A0A482XBD3"/>
<dbReference type="SMR" id="A0A482XBD3"/>
<dbReference type="Pfam" id="PF00083">
    <property type="entry name" value="Sugar_tr"/>
    <property type="match status" value="1"/>
</dbReference>
<evidence type="ECO:0000256" key="4">
    <source>
        <dbReference type="ARBA" id="ARBA00023136"/>
    </source>
</evidence>
<keyword evidence="2 5" id="KW-0812">Transmembrane</keyword>
<keyword evidence="3 5" id="KW-1133">Transmembrane helix</keyword>
<sequence length="86" mass="9505">MGVVPNTLLGELFPANVKSKAAAVATIFFAIASFSVNKVYPSVPNYTMFAFFALTNLIAAIFTWLYVIETKGKSFSEIQQLLHKQK</sequence>
<dbReference type="OrthoDB" id="8120565at2759"/>
<feature type="domain" description="Major facilitator superfamily (MFS) profile" evidence="6">
    <location>
        <begin position="1"/>
        <end position="71"/>
    </location>
</feature>
<evidence type="ECO:0000256" key="5">
    <source>
        <dbReference type="SAM" id="Phobius"/>
    </source>
</evidence>